<keyword evidence="7 20" id="KW-0349">Heme</keyword>
<dbReference type="InterPro" id="IPR019794">
    <property type="entry name" value="Peroxidases_AS"/>
</dbReference>
<keyword evidence="9 20" id="KW-0732">Signal</keyword>
<keyword evidence="14" id="KW-0325">Glycoprotein</keyword>
<gene>
    <name evidence="22" type="ORF">F2P56_011943</name>
</gene>
<dbReference type="Gene3D" id="1.10.420.10">
    <property type="entry name" value="Peroxidase, domain 2"/>
    <property type="match status" value="1"/>
</dbReference>
<dbReference type="InterPro" id="IPR033905">
    <property type="entry name" value="Secretory_peroxidase"/>
</dbReference>
<feature type="binding site" evidence="17">
    <location>
        <position position="95"/>
    </location>
    <ligand>
        <name>Ca(2+)</name>
        <dbReference type="ChEBI" id="CHEBI:29108"/>
        <label>1</label>
    </ligand>
</feature>
<dbReference type="PROSITE" id="PS50873">
    <property type="entry name" value="PEROXIDASE_4"/>
    <property type="match status" value="1"/>
</dbReference>
<evidence type="ECO:0000256" key="3">
    <source>
        <dbReference type="ARBA" id="ARBA00004613"/>
    </source>
</evidence>
<dbReference type="FunFam" id="1.10.420.10:FF:000006">
    <property type="entry name" value="Peroxidase"/>
    <property type="match status" value="1"/>
</dbReference>
<dbReference type="Proteomes" id="UP000619265">
    <property type="component" value="Unassembled WGS sequence"/>
</dbReference>
<evidence type="ECO:0000256" key="4">
    <source>
        <dbReference type="ARBA" id="ARBA00006873"/>
    </source>
</evidence>
<evidence type="ECO:0000256" key="10">
    <source>
        <dbReference type="ARBA" id="ARBA00022837"/>
    </source>
</evidence>
<comment type="subcellular location">
    <subcellularLocation>
        <location evidence="3 20">Secreted</location>
    </subcellularLocation>
</comment>
<reference evidence="22" key="1">
    <citation type="submission" date="2015-10" db="EMBL/GenBank/DDBJ databases">
        <authorList>
            <person name="Martinez-Garcia P.J."/>
            <person name="Crepeau M.W."/>
            <person name="Puiu D."/>
            <person name="Gonzalez-Ibeas D."/>
            <person name="Whalen J."/>
            <person name="Stevens K."/>
            <person name="Paul R."/>
            <person name="Butterfield T."/>
            <person name="Britton M."/>
            <person name="Reagan R."/>
            <person name="Chakraborty S."/>
            <person name="Walawage S.L."/>
            <person name="Vasquez-Gross H.A."/>
            <person name="Cardeno C."/>
            <person name="Famula R."/>
            <person name="Pratt K."/>
            <person name="Kuruganti S."/>
            <person name="Aradhya M.K."/>
            <person name="Leslie C.A."/>
            <person name="Dandekar A.M."/>
            <person name="Salzberg S.L."/>
            <person name="Wegrzyn J.L."/>
            <person name="Langley C.H."/>
            <person name="Neale D.B."/>
        </authorList>
    </citation>
    <scope>NUCLEOTIDE SEQUENCE</scope>
    <source>
        <tissue evidence="22">Leaves</tissue>
    </source>
</reference>
<comment type="cofactor">
    <cofactor evidence="17 20">
        <name>Ca(2+)</name>
        <dbReference type="ChEBI" id="CHEBI:29108"/>
    </cofactor>
    <text evidence="17 20">Binds 2 calcium ions per subunit.</text>
</comment>
<feature type="non-terminal residue" evidence="22">
    <location>
        <position position="361"/>
    </location>
</feature>
<feature type="disulfide bond" evidence="19">
    <location>
        <begin position="54"/>
        <end position="135"/>
    </location>
</feature>
<evidence type="ECO:0000256" key="15">
    <source>
        <dbReference type="PIRSR" id="PIRSR600823-1"/>
    </source>
</evidence>
<evidence type="ECO:0000256" key="8">
    <source>
        <dbReference type="ARBA" id="ARBA00022723"/>
    </source>
</evidence>
<feature type="binding site" evidence="17">
    <location>
        <position position="86"/>
    </location>
    <ligand>
        <name>Ca(2+)</name>
        <dbReference type="ChEBI" id="CHEBI:29108"/>
        <label>1</label>
    </ligand>
</feature>
<feature type="binding site" evidence="17">
    <location>
        <position position="268"/>
    </location>
    <ligand>
        <name>Ca(2+)</name>
        <dbReference type="ChEBI" id="CHEBI:29108"/>
        <label>2</label>
    </ligand>
</feature>
<comment type="caution">
    <text evidence="22">The sequence shown here is derived from an EMBL/GenBank/DDBJ whole genome shotgun (WGS) entry which is preliminary data.</text>
</comment>
<keyword evidence="11 20" id="KW-0560">Oxidoreductase</keyword>
<dbReference type="InterPro" id="IPR010255">
    <property type="entry name" value="Haem_peroxidase_sf"/>
</dbReference>
<evidence type="ECO:0000313" key="23">
    <source>
        <dbReference type="Proteomes" id="UP000619265"/>
    </source>
</evidence>
<evidence type="ECO:0000256" key="1">
    <source>
        <dbReference type="ARBA" id="ARBA00000189"/>
    </source>
</evidence>
<dbReference type="GO" id="GO:0006979">
    <property type="term" value="P:response to oxidative stress"/>
    <property type="evidence" value="ECO:0007669"/>
    <property type="project" value="UniProtKB-UniRule"/>
</dbReference>
<feature type="domain" description="Plant heme peroxidase family profile" evidence="21">
    <location>
        <begin position="44"/>
        <end position="340"/>
    </location>
</feature>
<dbReference type="Gramene" id="Jr06_01460_p1">
    <property type="protein sequence ID" value="cds.Jr06_01460_p1"/>
    <property type="gene ID" value="Jr06_01460"/>
</dbReference>
<evidence type="ECO:0000256" key="16">
    <source>
        <dbReference type="PIRSR" id="PIRSR600823-2"/>
    </source>
</evidence>
<dbReference type="PRINTS" id="PR00461">
    <property type="entry name" value="PLPEROXIDASE"/>
</dbReference>
<feature type="binding site" evidence="17">
    <location>
        <position position="107"/>
    </location>
    <ligand>
        <name>Ca(2+)</name>
        <dbReference type="ChEBI" id="CHEBI:29108"/>
        <label>1</label>
    </ligand>
</feature>
<dbReference type="InterPro" id="IPR019793">
    <property type="entry name" value="Peroxidases_heam-ligand_BS"/>
</dbReference>
<dbReference type="PANTHER" id="PTHR31517">
    <property type="match status" value="1"/>
</dbReference>
<keyword evidence="10 17" id="KW-0106">Calcium</keyword>
<keyword evidence="6 20" id="KW-0575">Peroxidase</keyword>
<evidence type="ECO:0000256" key="11">
    <source>
        <dbReference type="ARBA" id="ARBA00023002"/>
    </source>
</evidence>
<evidence type="ECO:0000256" key="19">
    <source>
        <dbReference type="PIRSR" id="PIRSR600823-5"/>
    </source>
</evidence>
<feature type="chain" id="PRO_5033094264" description="Peroxidase" evidence="20">
    <location>
        <begin position="32"/>
        <end position="361"/>
    </location>
</feature>
<dbReference type="Pfam" id="PF00141">
    <property type="entry name" value="peroxidase"/>
    <property type="match status" value="1"/>
</dbReference>
<feature type="binding site" evidence="17">
    <location>
        <position position="215"/>
    </location>
    <ligand>
        <name>Ca(2+)</name>
        <dbReference type="ChEBI" id="CHEBI:29108"/>
        <label>2</label>
    </ligand>
</feature>
<feature type="site" description="Transition state stabilizer" evidence="18">
    <location>
        <position position="81"/>
    </location>
</feature>
<evidence type="ECO:0000256" key="12">
    <source>
        <dbReference type="ARBA" id="ARBA00023004"/>
    </source>
</evidence>
<feature type="disulfide bond" evidence="19">
    <location>
        <begin position="87"/>
        <end position="92"/>
    </location>
</feature>
<comment type="function">
    <text evidence="2">Removal of H(2)O(2), oxidation of toxic reductants, biosynthesis and degradation of lignin, suberization, auxin catabolism, response to environmental stresses such as wounding, pathogen attack and oxidative stress. These functions might be dependent on each isozyme/isoform in each plant tissue.</text>
</comment>
<organism evidence="22 23">
    <name type="scientific">Juglans regia</name>
    <name type="common">English walnut</name>
    <dbReference type="NCBI Taxonomy" id="51240"/>
    <lineage>
        <taxon>Eukaryota</taxon>
        <taxon>Viridiplantae</taxon>
        <taxon>Streptophyta</taxon>
        <taxon>Embryophyta</taxon>
        <taxon>Tracheophyta</taxon>
        <taxon>Spermatophyta</taxon>
        <taxon>Magnoliopsida</taxon>
        <taxon>eudicotyledons</taxon>
        <taxon>Gunneridae</taxon>
        <taxon>Pentapetalae</taxon>
        <taxon>rosids</taxon>
        <taxon>fabids</taxon>
        <taxon>Fagales</taxon>
        <taxon>Juglandaceae</taxon>
        <taxon>Juglans</taxon>
    </lineage>
</organism>
<evidence type="ECO:0000256" key="13">
    <source>
        <dbReference type="ARBA" id="ARBA00023157"/>
    </source>
</evidence>
<dbReference type="GO" id="GO:0005576">
    <property type="term" value="C:extracellular region"/>
    <property type="evidence" value="ECO:0007669"/>
    <property type="project" value="UniProtKB-SubCell"/>
</dbReference>
<dbReference type="GO" id="GO:0046872">
    <property type="term" value="F:metal ion binding"/>
    <property type="evidence" value="ECO:0007669"/>
    <property type="project" value="UniProtKB-UniRule"/>
</dbReference>
<evidence type="ECO:0000256" key="7">
    <source>
        <dbReference type="ARBA" id="ARBA00022617"/>
    </source>
</evidence>
<dbReference type="AlphaFoldDB" id="A0A833XKN9"/>
<comment type="catalytic activity">
    <reaction evidence="1 20">
        <text>2 a phenolic donor + H2O2 = 2 a phenolic radical donor + 2 H2O</text>
        <dbReference type="Rhea" id="RHEA:56136"/>
        <dbReference type="ChEBI" id="CHEBI:15377"/>
        <dbReference type="ChEBI" id="CHEBI:16240"/>
        <dbReference type="ChEBI" id="CHEBI:139520"/>
        <dbReference type="ChEBI" id="CHEBI:139521"/>
        <dbReference type="EC" id="1.11.1.7"/>
    </reaction>
</comment>
<feature type="disulfide bond" evidence="19">
    <location>
        <begin position="221"/>
        <end position="248"/>
    </location>
</feature>
<accession>A0A833XKN9</accession>
<feature type="binding site" evidence="17">
    <location>
        <position position="260"/>
    </location>
    <ligand>
        <name>Ca(2+)</name>
        <dbReference type="ChEBI" id="CHEBI:29108"/>
        <label>2</label>
    </ligand>
</feature>
<evidence type="ECO:0000259" key="21">
    <source>
        <dbReference type="PROSITE" id="PS50873"/>
    </source>
</evidence>
<keyword evidence="20" id="KW-0376">Hydrogen peroxide</keyword>
<dbReference type="FunFam" id="1.10.520.10:FF:000009">
    <property type="entry name" value="Peroxidase"/>
    <property type="match status" value="1"/>
</dbReference>
<dbReference type="SUPFAM" id="SSF48113">
    <property type="entry name" value="Heme-dependent peroxidases"/>
    <property type="match status" value="1"/>
</dbReference>
<evidence type="ECO:0000256" key="2">
    <source>
        <dbReference type="ARBA" id="ARBA00002322"/>
    </source>
</evidence>
<feature type="binding site" evidence="17">
    <location>
        <position position="91"/>
    </location>
    <ligand>
        <name>Ca(2+)</name>
        <dbReference type="ChEBI" id="CHEBI:29108"/>
        <label>1</label>
    </ligand>
</feature>
<evidence type="ECO:0000256" key="17">
    <source>
        <dbReference type="PIRSR" id="PIRSR600823-3"/>
    </source>
</evidence>
<evidence type="ECO:0000256" key="5">
    <source>
        <dbReference type="ARBA" id="ARBA00012313"/>
    </source>
</evidence>
<comment type="cofactor">
    <cofactor evidence="17 20">
        <name>heme b</name>
        <dbReference type="ChEBI" id="CHEBI:60344"/>
    </cofactor>
    <text evidence="17 20">Binds 1 heme b (iron(II)-protoporphyrin IX) group per subunit.</text>
</comment>
<dbReference type="GO" id="GO:0140825">
    <property type="term" value="F:lactoperoxidase activity"/>
    <property type="evidence" value="ECO:0007669"/>
    <property type="project" value="UniProtKB-EC"/>
</dbReference>
<feature type="disulfide bond" evidence="19">
    <location>
        <begin position="141"/>
        <end position="336"/>
    </location>
</feature>
<comment type="similarity">
    <text evidence="20">Belongs to the peroxidase family. Classical plant (class III) peroxidase subfamily.</text>
</comment>
<dbReference type="PROSITE" id="PS00436">
    <property type="entry name" value="PEROXIDASE_2"/>
    <property type="match status" value="1"/>
</dbReference>
<proteinExistence type="inferred from homology"/>
<feature type="binding site" description="axial binding residue" evidence="17">
    <location>
        <position position="214"/>
    </location>
    <ligand>
        <name>heme b</name>
        <dbReference type="ChEBI" id="CHEBI:60344"/>
    </ligand>
    <ligandPart>
        <name>Fe</name>
        <dbReference type="ChEBI" id="CHEBI:18248"/>
    </ligandPart>
</feature>
<dbReference type="InterPro" id="IPR002016">
    <property type="entry name" value="Haem_peroxidase"/>
</dbReference>
<dbReference type="EC" id="1.11.1.7" evidence="5 20"/>
<feature type="signal peptide" evidence="20">
    <location>
        <begin position="1"/>
        <end position="31"/>
    </location>
</feature>
<evidence type="ECO:0000313" key="22">
    <source>
        <dbReference type="EMBL" id="KAF5467714.1"/>
    </source>
</evidence>
<reference evidence="22" key="2">
    <citation type="submission" date="2020-03" db="EMBL/GenBank/DDBJ databases">
        <title>Walnut 2.0.</title>
        <authorList>
            <person name="Marrano A."/>
            <person name="Britton M."/>
            <person name="Zimin A.V."/>
            <person name="Zaini P.A."/>
            <person name="Workman R."/>
            <person name="Puiu D."/>
            <person name="Bianco L."/>
            <person name="Allen B.J."/>
            <person name="Troggio M."/>
            <person name="Leslie C.A."/>
            <person name="Timp W."/>
            <person name="Dendekar A."/>
            <person name="Salzberg S.L."/>
            <person name="Neale D.B."/>
        </authorList>
    </citation>
    <scope>NUCLEOTIDE SEQUENCE</scope>
    <source>
        <tissue evidence="22">Leaves</tissue>
    </source>
</reference>
<feature type="active site" description="Proton acceptor" evidence="15">
    <location>
        <position position="85"/>
    </location>
</feature>
<feature type="binding site" evidence="17">
    <location>
        <position position="89"/>
    </location>
    <ligand>
        <name>Ca(2+)</name>
        <dbReference type="ChEBI" id="CHEBI:29108"/>
        <label>1</label>
    </ligand>
</feature>
<comment type="similarity">
    <text evidence="4">Belongs to the peroxidase family. Ascorbate peroxidase subfamily.</text>
</comment>
<keyword evidence="8 17" id="KW-0479">Metal-binding</keyword>
<evidence type="ECO:0000256" key="14">
    <source>
        <dbReference type="ARBA" id="ARBA00023180"/>
    </source>
</evidence>
<dbReference type="PANTHER" id="PTHR31517:SF84">
    <property type="entry name" value="PEROXIDASE"/>
    <property type="match status" value="1"/>
</dbReference>
<evidence type="ECO:0000256" key="9">
    <source>
        <dbReference type="ARBA" id="ARBA00022729"/>
    </source>
</evidence>
<protein>
    <recommendedName>
        <fullName evidence="5 20">Peroxidase</fullName>
        <ecNumber evidence="5 20">1.11.1.7</ecNumber>
    </recommendedName>
</protein>
<dbReference type="InterPro" id="IPR000823">
    <property type="entry name" value="Peroxidase_pln"/>
</dbReference>
<keyword evidence="20" id="KW-0964">Secreted</keyword>
<sequence>NKPTMAGFTSFPSASVLIWISSLLLASYACASEAVYYSVPLVNGLSWSFYESSCPKLESIIRKKLAKVFKKDIGQAAGLLRLHFHDCFVQGCDASVLLDGSASGPSEKDAPPNLSLRSQAFEIIDNLRERVHKKCGCVVSCADIVALAARDSVYLSGGPEYDVPLGRRDGLNFATRETTLDNLPAPSSNTSVLLTELATKNLDATDVVALSGGHTIGIGHCTSFASRLYPTQDSTMDQTFAKNLKEICPTSDSNATTVLDIRSPNKFDNKYYVDLMNRQGLFTSDQDLYTDSRTREIVTSFALDEDLFFQQFVTSMIKMGQLTVLTGGEGEIRANCFVRNSDNVNLTSAVEEEDQEAHSEL</sequence>
<keyword evidence="13 19" id="KW-1015">Disulfide bond</keyword>
<dbReference type="GO" id="GO:0020037">
    <property type="term" value="F:heme binding"/>
    <property type="evidence" value="ECO:0007669"/>
    <property type="project" value="UniProtKB-UniRule"/>
</dbReference>
<dbReference type="PROSITE" id="PS00435">
    <property type="entry name" value="PEROXIDASE_1"/>
    <property type="match status" value="1"/>
</dbReference>
<dbReference type="CDD" id="cd00693">
    <property type="entry name" value="secretory_peroxidase"/>
    <property type="match status" value="1"/>
</dbReference>
<dbReference type="GO" id="GO:0042744">
    <property type="term" value="P:hydrogen peroxide catabolic process"/>
    <property type="evidence" value="ECO:0007669"/>
    <property type="project" value="UniProtKB-KW"/>
</dbReference>
<evidence type="ECO:0000256" key="6">
    <source>
        <dbReference type="ARBA" id="ARBA00022559"/>
    </source>
</evidence>
<feature type="binding site" evidence="16">
    <location>
        <position position="184"/>
    </location>
    <ligand>
        <name>substrate</name>
    </ligand>
</feature>
<evidence type="ECO:0000256" key="20">
    <source>
        <dbReference type="RuleBase" id="RU362060"/>
    </source>
</evidence>
<dbReference type="PRINTS" id="PR00458">
    <property type="entry name" value="PEROXIDASE"/>
</dbReference>
<feature type="binding site" evidence="17">
    <location>
        <position position="93"/>
    </location>
    <ligand>
        <name>Ca(2+)</name>
        <dbReference type="ChEBI" id="CHEBI:29108"/>
        <label>1</label>
    </ligand>
</feature>
<evidence type="ECO:0000256" key="18">
    <source>
        <dbReference type="PIRSR" id="PIRSR600823-4"/>
    </source>
</evidence>
<dbReference type="EMBL" id="LIHL02000006">
    <property type="protein sequence ID" value="KAF5467714.1"/>
    <property type="molecule type" value="Genomic_DNA"/>
</dbReference>
<keyword evidence="12 17" id="KW-0408">Iron</keyword>
<dbReference type="Gene3D" id="1.10.520.10">
    <property type="match status" value="1"/>
</dbReference>
<name>A0A833XKN9_JUGRE</name>